<dbReference type="EC" id="4.1.1.48" evidence="8"/>
<evidence type="ECO:0000256" key="3">
    <source>
        <dbReference type="ARBA" id="ARBA00022605"/>
    </source>
</evidence>
<comment type="catalytic activity">
    <reaction evidence="1 8">
        <text>1-(2-carboxyphenylamino)-1-deoxy-D-ribulose 5-phosphate + H(+) = (1S,2R)-1-C-(indol-3-yl)glycerol 3-phosphate + CO2 + H2O</text>
        <dbReference type="Rhea" id="RHEA:23476"/>
        <dbReference type="ChEBI" id="CHEBI:15377"/>
        <dbReference type="ChEBI" id="CHEBI:15378"/>
        <dbReference type="ChEBI" id="CHEBI:16526"/>
        <dbReference type="ChEBI" id="CHEBI:58613"/>
        <dbReference type="ChEBI" id="CHEBI:58866"/>
        <dbReference type="EC" id="4.1.1.48"/>
    </reaction>
</comment>
<dbReference type="InterPro" id="IPR001468">
    <property type="entry name" value="Indole-3-GlycerolPSynthase_CS"/>
</dbReference>
<reference evidence="10 11" key="1">
    <citation type="submission" date="2018-05" db="EMBL/GenBank/DDBJ databases">
        <title>Rhodohalobacter halophilus gen. nov., sp. nov., a moderately halophilic member of the family Balneolaceae.</title>
        <authorList>
            <person name="Liu Z.-W."/>
        </authorList>
    </citation>
    <scope>NUCLEOTIDE SEQUENCE [LARGE SCALE GENOMIC DNA]</scope>
    <source>
        <strain evidence="10 11">8A47</strain>
    </source>
</reference>
<evidence type="ECO:0000313" key="10">
    <source>
        <dbReference type="EMBL" id="PWN07508.1"/>
    </source>
</evidence>
<sequence length="269" mass="30281">MNILQKITDQTREDLGRRKRKISLRDFESFELYEKPGKSFNDALRKEGSVSVIAEVKKASPSKGIIRRDFDPLHVAEAYVQNGASAISVLTDEPFFKGSLTYLEMISKISPLPLLRKDFIVDPYQVKEARAYGADAVLLIATIYGGNQLSELLSAAKEFQVEALVEFYHENEMNDVNWNEIDIAGVNNRDLSTFDVDLHRGVSLLQKTPDHVVRVSESGIHKPGDLNVLYNNGIHSALIGEHFMRQPDVGEALKKLLAEFEELKSDAYK</sequence>
<dbReference type="EMBL" id="QGGB01000003">
    <property type="protein sequence ID" value="PWN07508.1"/>
    <property type="molecule type" value="Genomic_DNA"/>
</dbReference>
<evidence type="ECO:0000256" key="8">
    <source>
        <dbReference type="HAMAP-Rule" id="MF_00134"/>
    </source>
</evidence>
<protein>
    <recommendedName>
        <fullName evidence="8">Indole-3-glycerol phosphate synthase</fullName>
        <shortName evidence="8">IGPS</shortName>
        <ecNumber evidence="8">4.1.1.48</ecNumber>
    </recommendedName>
</protein>
<comment type="similarity">
    <text evidence="8">Belongs to the TrpC family.</text>
</comment>
<evidence type="ECO:0000256" key="6">
    <source>
        <dbReference type="ARBA" id="ARBA00023141"/>
    </source>
</evidence>
<dbReference type="InterPro" id="IPR045186">
    <property type="entry name" value="Indole-3-glycerol_P_synth"/>
</dbReference>
<dbReference type="GO" id="GO:0000162">
    <property type="term" value="P:L-tryptophan biosynthetic process"/>
    <property type="evidence" value="ECO:0007669"/>
    <property type="project" value="UniProtKB-UniRule"/>
</dbReference>
<comment type="caution">
    <text evidence="10">The sequence shown here is derived from an EMBL/GenBank/DDBJ whole genome shotgun (WGS) entry which is preliminary data.</text>
</comment>
<dbReference type="SUPFAM" id="SSF51366">
    <property type="entry name" value="Ribulose-phoshate binding barrel"/>
    <property type="match status" value="1"/>
</dbReference>
<name>A0A316TUH6_9BACT</name>
<evidence type="ECO:0000313" key="11">
    <source>
        <dbReference type="Proteomes" id="UP000245533"/>
    </source>
</evidence>
<keyword evidence="5 8" id="KW-0822">Tryptophan biosynthesis</keyword>
<keyword evidence="3 8" id="KW-0028">Amino-acid biosynthesis</keyword>
<comment type="pathway">
    <text evidence="2 8">Amino-acid biosynthesis; L-tryptophan biosynthesis; L-tryptophan from chorismate: step 4/5.</text>
</comment>
<evidence type="ECO:0000256" key="4">
    <source>
        <dbReference type="ARBA" id="ARBA00022793"/>
    </source>
</evidence>
<evidence type="ECO:0000259" key="9">
    <source>
        <dbReference type="Pfam" id="PF00218"/>
    </source>
</evidence>
<dbReference type="GO" id="GO:0004640">
    <property type="term" value="F:phosphoribosylanthranilate isomerase activity"/>
    <property type="evidence" value="ECO:0007669"/>
    <property type="project" value="TreeGrafter"/>
</dbReference>
<gene>
    <name evidence="8" type="primary">trpC</name>
    <name evidence="10" type="ORF">DDZ15_04400</name>
</gene>
<dbReference type="PANTHER" id="PTHR22854">
    <property type="entry name" value="TRYPTOPHAN BIOSYNTHESIS PROTEIN"/>
    <property type="match status" value="1"/>
</dbReference>
<evidence type="ECO:0000256" key="2">
    <source>
        <dbReference type="ARBA" id="ARBA00004696"/>
    </source>
</evidence>
<dbReference type="Gene3D" id="3.20.20.70">
    <property type="entry name" value="Aldolase class I"/>
    <property type="match status" value="1"/>
</dbReference>
<accession>A0A316TUH6</accession>
<keyword evidence="7 8" id="KW-0456">Lyase</keyword>
<keyword evidence="4 8" id="KW-0210">Decarboxylase</keyword>
<dbReference type="HAMAP" id="MF_00134_B">
    <property type="entry name" value="IGPS_B"/>
    <property type="match status" value="1"/>
</dbReference>
<dbReference type="FunFam" id="3.20.20.70:FF:000024">
    <property type="entry name" value="Indole-3-glycerol phosphate synthase"/>
    <property type="match status" value="1"/>
</dbReference>
<dbReference type="PANTHER" id="PTHR22854:SF2">
    <property type="entry name" value="INDOLE-3-GLYCEROL-PHOSPHATE SYNTHASE"/>
    <property type="match status" value="1"/>
</dbReference>
<dbReference type="AlphaFoldDB" id="A0A316TUH6"/>
<keyword evidence="6 8" id="KW-0057">Aromatic amino acid biosynthesis</keyword>
<dbReference type="InterPro" id="IPR013798">
    <property type="entry name" value="Indole-3-glycerol_P_synth_dom"/>
</dbReference>
<organism evidence="10 11">
    <name type="scientific">Rhodohalobacter mucosus</name>
    <dbReference type="NCBI Taxonomy" id="2079485"/>
    <lineage>
        <taxon>Bacteria</taxon>
        <taxon>Pseudomonadati</taxon>
        <taxon>Balneolota</taxon>
        <taxon>Balneolia</taxon>
        <taxon>Balneolales</taxon>
        <taxon>Balneolaceae</taxon>
        <taxon>Rhodohalobacter</taxon>
    </lineage>
</organism>
<dbReference type="NCBIfam" id="NF001377">
    <property type="entry name" value="PRK00278.2-4"/>
    <property type="match status" value="1"/>
</dbReference>
<proteinExistence type="inferred from homology"/>
<dbReference type="Proteomes" id="UP000245533">
    <property type="component" value="Unassembled WGS sequence"/>
</dbReference>
<dbReference type="RefSeq" id="WP_109645280.1">
    <property type="nucleotide sequence ID" value="NZ_QGGB01000003.1"/>
</dbReference>
<evidence type="ECO:0000256" key="1">
    <source>
        <dbReference type="ARBA" id="ARBA00001633"/>
    </source>
</evidence>
<dbReference type="OrthoDB" id="9804217at2"/>
<dbReference type="CDD" id="cd00331">
    <property type="entry name" value="IGPS"/>
    <property type="match status" value="1"/>
</dbReference>
<dbReference type="UniPathway" id="UPA00035">
    <property type="reaction ID" value="UER00043"/>
</dbReference>
<evidence type="ECO:0000256" key="5">
    <source>
        <dbReference type="ARBA" id="ARBA00022822"/>
    </source>
</evidence>
<dbReference type="InterPro" id="IPR011060">
    <property type="entry name" value="RibuloseP-bd_barrel"/>
</dbReference>
<dbReference type="Pfam" id="PF00218">
    <property type="entry name" value="IGPS"/>
    <property type="match status" value="1"/>
</dbReference>
<dbReference type="InterPro" id="IPR013785">
    <property type="entry name" value="Aldolase_TIM"/>
</dbReference>
<evidence type="ECO:0000256" key="7">
    <source>
        <dbReference type="ARBA" id="ARBA00023239"/>
    </source>
</evidence>
<dbReference type="PROSITE" id="PS00614">
    <property type="entry name" value="IGPS"/>
    <property type="match status" value="1"/>
</dbReference>
<dbReference type="GO" id="GO:0004425">
    <property type="term" value="F:indole-3-glycerol-phosphate synthase activity"/>
    <property type="evidence" value="ECO:0007669"/>
    <property type="project" value="UniProtKB-UniRule"/>
</dbReference>
<feature type="domain" description="Indole-3-glycerol phosphate synthase" evidence="9">
    <location>
        <begin position="4"/>
        <end position="256"/>
    </location>
</feature>
<keyword evidence="11" id="KW-1185">Reference proteome</keyword>